<evidence type="ECO:0000256" key="7">
    <source>
        <dbReference type="ARBA" id="ARBA00023237"/>
    </source>
</evidence>
<keyword evidence="9" id="KW-1185">Reference proteome</keyword>
<evidence type="ECO:0000256" key="3">
    <source>
        <dbReference type="ARBA" id="ARBA00022448"/>
    </source>
</evidence>
<keyword evidence="5" id="KW-0812">Transmembrane</keyword>
<keyword evidence="4" id="KW-1134">Transmembrane beta strand</keyword>
<dbReference type="PANTHER" id="PTHR30026">
    <property type="entry name" value="OUTER MEMBRANE PROTEIN TOLC"/>
    <property type="match status" value="1"/>
</dbReference>
<keyword evidence="6" id="KW-0472">Membrane</keyword>
<dbReference type="RefSeq" id="WP_341838045.1">
    <property type="nucleotide sequence ID" value="NZ_CP149822.1"/>
</dbReference>
<evidence type="ECO:0000313" key="8">
    <source>
        <dbReference type="EMBL" id="WZN43228.1"/>
    </source>
</evidence>
<keyword evidence="3" id="KW-0813">Transport</keyword>
<dbReference type="Pfam" id="PF02321">
    <property type="entry name" value="OEP"/>
    <property type="match status" value="2"/>
</dbReference>
<evidence type="ECO:0000256" key="2">
    <source>
        <dbReference type="ARBA" id="ARBA00007613"/>
    </source>
</evidence>
<sequence>MVCLTAVLTTVAGNTHAQQGGATGPAYTLEECVQYALRNQNNVVNARLSRQMSTEKIRETRGYLLPHANITGNFTDNLKLQTSLIPDFTGDPNNKVPVQFGTKFSSAITGEVTQTLINSDYFLGLKAARVYDELAVRDYERAAIDTRVQVSVAYFNVLVSQESIRLVETNLAQFGKTLKDTRARYDEGVAERIDVDRIQTSYNSVEAQRANLQRQLDYTYDVLKFQMGMPIDSPVAVKENIRSFTDDMPDSLNYRFLDRPEYAMQRVQVELDRLSLKSKRLQIIPTLNAFVNYGFNYFSENFGDLYKTGFGTSALGVRLTWPIFSGTERIYAARQLALTLQQSENNLQYLGQQIQLEVREGWTSYRNNLNSLNTQEKNMALTQGIYDRVVLKYEEGVATSLDVLSADSELKTAQNDYINALINTLISKVKLDQAMGKIKAE</sequence>
<reference evidence="9" key="1">
    <citation type="submission" date="2024-03" db="EMBL/GenBank/DDBJ databases">
        <title>Chitinophaga horti sp. nov., isolated from garden soil.</title>
        <authorList>
            <person name="Lee D.S."/>
            <person name="Han D.M."/>
            <person name="Baek J.H."/>
            <person name="Choi D.G."/>
            <person name="Jeon J.H."/>
            <person name="Jeon C.O."/>
        </authorList>
    </citation>
    <scope>NUCLEOTIDE SEQUENCE [LARGE SCALE GENOMIC DNA]</scope>
    <source>
        <strain evidence="9">GPA1</strain>
    </source>
</reference>
<name>A0ABZ2YU84_9BACT</name>
<evidence type="ECO:0000256" key="4">
    <source>
        <dbReference type="ARBA" id="ARBA00022452"/>
    </source>
</evidence>
<organism evidence="8 9">
    <name type="scientific">Chitinophaga pollutisoli</name>
    <dbReference type="NCBI Taxonomy" id="3133966"/>
    <lineage>
        <taxon>Bacteria</taxon>
        <taxon>Pseudomonadati</taxon>
        <taxon>Bacteroidota</taxon>
        <taxon>Chitinophagia</taxon>
        <taxon>Chitinophagales</taxon>
        <taxon>Chitinophagaceae</taxon>
        <taxon>Chitinophaga</taxon>
    </lineage>
</organism>
<dbReference type="PANTHER" id="PTHR30026:SF20">
    <property type="entry name" value="OUTER MEMBRANE PROTEIN TOLC"/>
    <property type="match status" value="1"/>
</dbReference>
<evidence type="ECO:0000256" key="1">
    <source>
        <dbReference type="ARBA" id="ARBA00004442"/>
    </source>
</evidence>
<evidence type="ECO:0000256" key="6">
    <source>
        <dbReference type="ARBA" id="ARBA00023136"/>
    </source>
</evidence>
<gene>
    <name evidence="8" type="ORF">WJU16_09310</name>
</gene>
<comment type="subcellular location">
    <subcellularLocation>
        <location evidence="1">Cell outer membrane</location>
    </subcellularLocation>
</comment>
<accession>A0ABZ2YU84</accession>
<dbReference type="SUPFAM" id="SSF56954">
    <property type="entry name" value="Outer membrane efflux proteins (OEP)"/>
    <property type="match status" value="1"/>
</dbReference>
<dbReference type="Gene3D" id="1.20.1600.10">
    <property type="entry name" value="Outer membrane efflux proteins (OEP)"/>
    <property type="match status" value="1"/>
</dbReference>
<proteinExistence type="inferred from homology"/>
<dbReference type="EMBL" id="CP149822">
    <property type="protein sequence ID" value="WZN43228.1"/>
    <property type="molecule type" value="Genomic_DNA"/>
</dbReference>
<dbReference type="InterPro" id="IPR003423">
    <property type="entry name" value="OMP_efflux"/>
</dbReference>
<evidence type="ECO:0000313" key="9">
    <source>
        <dbReference type="Proteomes" id="UP001485459"/>
    </source>
</evidence>
<comment type="similarity">
    <text evidence="2">Belongs to the outer membrane factor (OMF) (TC 1.B.17) family.</text>
</comment>
<evidence type="ECO:0000256" key="5">
    <source>
        <dbReference type="ARBA" id="ARBA00022692"/>
    </source>
</evidence>
<keyword evidence="7" id="KW-0998">Cell outer membrane</keyword>
<dbReference type="Proteomes" id="UP001485459">
    <property type="component" value="Chromosome"/>
</dbReference>
<dbReference type="InterPro" id="IPR051906">
    <property type="entry name" value="TolC-like"/>
</dbReference>
<protein>
    <submittedName>
        <fullName evidence="8">TolC family protein</fullName>
    </submittedName>
</protein>